<sequence length="90" mass="10187">MLNASVQSVGRFGCDDSRYGSLCRWPYLTTGRLVGWTRLVRSPEALSLGLTSHQSKNSNANMLRMLKTSENPNKTPTQIQYHCHLLTYVK</sequence>
<gene>
    <name evidence="1" type="ORF">BRADI_4g27196v3</name>
</gene>
<dbReference type="Proteomes" id="UP000008810">
    <property type="component" value="Chromosome 4"/>
</dbReference>
<proteinExistence type="predicted"/>
<name>A0A2K2CQJ0_BRADI</name>
<dbReference type="InParanoid" id="A0A2K2CQJ0"/>
<protein>
    <submittedName>
        <fullName evidence="1 2">Uncharacterized protein</fullName>
    </submittedName>
</protein>
<evidence type="ECO:0000313" key="1">
    <source>
        <dbReference type="EMBL" id="PNT64290.1"/>
    </source>
</evidence>
<evidence type="ECO:0000313" key="2">
    <source>
        <dbReference type="EnsemblPlants" id="PNT64290"/>
    </source>
</evidence>
<dbReference type="Gramene" id="PNT64290">
    <property type="protein sequence ID" value="PNT64290"/>
    <property type="gene ID" value="BRADI_4g27196v3"/>
</dbReference>
<reference evidence="2" key="3">
    <citation type="submission" date="2018-08" db="UniProtKB">
        <authorList>
            <consortium name="EnsemblPlants"/>
        </authorList>
    </citation>
    <scope>IDENTIFICATION</scope>
    <source>
        <strain evidence="2">cv. Bd21</strain>
    </source>
</reference>
<reference evidence="1" key="2">
    <citation type="submission" date="2017-06" db="EMBL/GenBank/DDBJ databases">
        <title>WGS assembly of Brachypodium distachyon.</title>
        <authorList>
            <consortium name="The International Brachypodium Initiative"/>
            <person name="Lucas S."/>
            <person name="Harmon-Smith M."/>
            <person name="Lail K."/>
            <person name="Tice H."/>
            <person name="Grimwood J."/>
            <person name="Bruce D."/>
            <person name="Barry K."/>
            <person name="Shu S."/>
            <person name="Lindquist E."/>
            <person name="Wang M."/>
            <person name="Pitluck S."/>
            <person name="Vogel J.P."/>
            <person name="Garvin D.F."/>
            <person name="Mockler T.C."/>
            <person name="Schmutz J."/>
            <person name="Rokhsar D."/>
            <person name="Bevan M.W."/>
        </authorList>
    </citation>
    <scope>NUCLEOTIDE SEQUENCE</scope>
    <source>
        <strain evidence="1">Bd21</strain>
    </source>
</reference>
<evidence type="ECO:0000313" key="3">
    <source>
        <dbReference type="Proteomes" id="UP000008810"/>
    </source>
</evidence>
<keyword evidence="3" id="KW-1185">Reference proteome</keyword>
<organism evidence="1">
    <name type="scientific">Brachypodium distachyon</name>
    <name type="common">Purple false brome</name>
    <name type="synonym">Trachynia distachya</name>
    <dbReference type="NCBI Taxonomy" id="15368"/>
    <lineage>
        <taxon>Eukaryota</taxon>
        <taxon>Viridiplantae</taxon>
        <taxon>Streptophyta</taxon>
        <taxon>Embryophyta</taxon>
        <taxon>Tracheophyta</taxon>
        <taxon>Spermatophyta</taxon>
        <taxon>Magnoliopsida</taxon>
        <taxon>Liliopsida</taxon>
        <taxon>Poales</taxon>
        <taxon>Poaceae</taxon>
        <taxon>BOP clade</taxon>
        <taxon>Pooideae</taxon>
        <taxon>Stipodae</taxon>
        <taxon>Brachypodieae</taxon>
        <taxon>Brachypodium</taxon>
    </lineage>
</organism>
<reference evidence="1 2" key="1">
    <citation type="journal article" date="2010" name="Nature">
        <title>Genome sequencing and analysis of the model grass Brachypodium distachyon.</title>
        <authorList>
            <consortium name="International Brachypodium Initiative"/>
        </authorList>
    </citation>
    <scope>NUCLEOTIDE SEQUENCE [LARGE SCALE GENOMIC DNA]</scope>
    <source>
        <strain evidence="1 2">Bd21</strain>
    </source>
</reference>
<dbReference type="AlphaFoldDB" id="A0A2K2CQJ0"/>
<dbReference type="EMBL" id="CM000883">
    <property type="protein sequence ID" value="PNT64290.1"/>
    <property type="molecule type" value="Genomic_DNA"/>
</dbReference>
<accession>A0A2K2CQJ0</accession>
<dbReference type="EnsemblPlants" id="PNT64290">
    <property type="protein sequence ID" value="PNT64290"/>
    <property type="gene ID" value="BRADI_4g27196v3"/>
</dbReference>